<comment type="caution">
    <text evidence="1">The sequence shown here is derived from an EMBL/GenBank/DDBJ whole genome shotgun (WGS) entry which is preliminary data.</text>
</comment>
<protein>
    <submittedName>
        <fullName evidence="1">Uncharacterized protein</fullName>
    </submittedName>
</protein>
<evidence type="ECO:0000313" key="1">
    <source>
        <dbReference type="EMBL" id="KKT22208.1"/>
    </source>
</evidence>
<organism evidence="1 2">
    <name type="scientific">Candidatus Nomurabacteria bacterium GW2011_GWF2_43_8</name>
    <dbReference type="NCBI Taxonomy" id="1618779"/>
    <lineage>
        <taxon>Bacteria</taxon>
        <taxon>Candidatus Nomuraibacteriota</taxon>
    </lineage>
</organism>
<sequence>MILPTVLMVPRIQAAGVAAQEMETIMVLLWAVMAVLVL</sequence>
<name>A0A0G1FJP1_9BACT</name>
<dbReference type="Proteomes" id="UP000033831">
    <property type="component" value="Unassembled WGS sequence"/>
</dbReference>
<accession>A0A0G1FJP1</accession>
<reference evidence="1 2" key="1">
    <citation type="journal article" date="2015" name="Nature">
        <title>rRNA introns, odd ribosomes, and small enigmatic genomes across a large radiation of phyla.</title>
        <authorList>
            <person name="Brown C.T."/>
            <person name="Hug L.A."/>
            <person name="Thomas B.C."/>
            <person name="Sharon I."/>
            <person name="Castelle C.J."/>
            <person name="Singh A."/>
            <person name="Wilkins M.J."/>
            <person name="Williams K.H."/>
            <person name="Banfield J.F."/>
        </authorList>
    </citation>
    <scope>NUCLEOTIDE SEQUENCE [LARGE SCALE GENOMIC DNA]</scope>
</reference>
<gene>
    <name evidence="1" type="ORF">UW07_C0041G0006</name>
</gene>
<dbReference type="AlphaFoldDB" id="A0A0G1FJP1"/>
<proteinExistence type="predicted"/>
<dbReference type="EMBL" id="LCGX01000041">
    <property type="protein sequence ID" value="KKT22208.1"/>
    <property type="molecule type" value="Genomic_DNA"/>
</dbReference>
<evidence type="ECO:0000313" key="2">
    <source>
        <dbReference type="Proteomes" id="UP000033831"/>
    </source>
</evidence>